<keyword evidence="3" id="KW-0645">Protease</keyword>
<keyword evidence="6" id="KW-0788">Thiol protease</keyword>
<evidence type="ECO:0000256" key="5">
    <source>
        <dbReference type="ARBA" id="ARBA00022801"/>
    </source>
</evidence>
<gene>
    <name evidence="10" type="ORF">BJ508DRAFT_329403</name>
</gene>
<evidence type="ECO:0000256" key="1">
    <source>
        <dbReference type="ARBA" id="ARBA00000707"/>
    </source>
</evidence>
<dbReference type="Pfam" id="PF20255">
    <property type="entry name" value="DUF6606"/>
    <property type="match status" value="1"/>
</dbReference>
<name>A0A3N4HYM8_ASCIM</name>
<evidence type="ECO:0000313" key="10">
    <source>
        <dbReference type="EMBL" id="RPA78277.1"/>
    </source>
</evidence>
<feature type="domain" description="DUF3638" evidence="7">
    <location>
        <begin position="2043"/>
        <end position="2266"/>
    </location>
</feature>
<dbReference type="EMBL" id="ML119713">
    <property type="protein sequence ID" value="RPA78277.1"/>
    <property type="molecule type" value="Genomic_DNA"/>
</dbReference>
<dbReference type="GO" id="GO:0006508">
    <property type="term" value="P:proteolysis"/>
    <property type="evidence" value="ECO:0007669"/>
    <property type="project" value="UniProtKB-KW"/>
</dbReference>
<dbReference type="GO" id="GO:0004843">
    <property type="term" value="F:cysteine-type deubiquitinase activity"/>
    <property type="evidence" value="ECO:0007669"/>
    <property type="project" value="UniProtKB-EC"/>
</dbReference>
<sequence>MSSLDFFINHLFLPPKLPEEDDDCTDNATEHKRGLIELVRTALDEYAKLQLFGEEDGVGIWKACEEMVGRMYRTRNEDYSLSFDSLMREFQALKPGDSLVLHIEGQNAGVLFQCTPSKVTFSAFEAAPANAAVIHAKGRLVRRFPGTQVCIERPQFMNVLFLEQLADYLYRINTEIFEEALPKAKKAGQADIAEERDTMHPMYITEMLTGILRGMGEATKAHGFSKNCRDDVIDGSKLLPWRRSPLLLVVKVTLQMVLCEPNAKNPHKRYKSFMLHLLSKVLRQSMLTRGVHNDMLFILNSKIVRRIQKLGNEIPKPLFRRLDALSKDVGKRIDLAWTNLQSAGMPTWKGENMPSDPHTNQAVPKLRHCIAEAQMHSVSLQPVSEYEVPEMSRIKQCSEQFPAISCLLEKFDHFEIPLVDIEAWVQNHLEEWVEKQLQTPENYKSVNSRLSKLYEAYTTQALSAYEGYPEDISIMVITACQLWIALDSVALAQYPFLSSYDPGFRLEFFDALLLPQKRQLEQLAKIKSYIRTRISSADSKCPPPFAKSLSSLNLFVRFYEENDRMKDVRRAIEAYAQKERDAKLEEFRKKKEHYNRLSNRISSMVCTNWTHPVYGYTRHDKFCEKHKIMKQAAEITITIHEWPLPSNENEAKATIAELFLPKPLRRWMDLTYGLLHDIFEGRKIQPDKTKIYTSHEYSGLQRFSMDVERRLCLASYKKPFEVTHYGNVMHVAKQTEESICKPNGLQYCVYDKLLHEDTVDEANSDSLKSRCTLRLTTRAYASLQHTVDQTLHTTNDLLASQNTCHQELSLHEFYNFGATRAGHRLQWRNIARELCAKGLNFAAEDVHMLISQAAWQVGPCGGSLEVIPESHQDLCDEKFAMELVEAIGSAVEEIKTNWKGVTAMRTYIVLLNRVLSLSGLESPAAYLALALLRDAREYCLAWIKDLTKKFHDTSDKSHELRKTFSLRILETCVACICTFNTERFDLSVGSEEEGEDDLAIAIECAMRARLHLSKSRELQPMVRRYYRILHELEGFVRQFISEGEYRCASIPISKLYKAYRPSNFWSISESGWVETRSPTGNTSQQVCVNVLDGTILVAGSPLARLPEEYEKHPSYKRLFDEKILDVIPSHKPGMTYMTSSKYSGNFVHFAMKDGLLIIRTEITVGNGYRYYEYIPDTSIEGDLPYFYIRKHVHWYLLEEYPRLYSSPERVHFRKLDDAWPKPHSEKNETILEIQGNTVATLTDYFQHKSGRNDLIDNSSTAGKLICDSLRPIERPEYIHIQKNGSKVYVNLPRLNLDFPIHDRGRALSCKGFRSMVYDERSQTIGTLTGLKSKLVLCNRFSGERCVIIPFGAIRYCRTGDHVDVEIDTGDSDKVQYFVYTVDPELGRLVGTGNLRSQLFKAYLHALTSHCLPDALTGQTGTELALAELSSGATRSFEKLEEEDIQLLRLIKKLTPKRTYYPKHLKFMQRVKWRDLPALSQHTYFLPLVNSIFQQAEKLQIFMEAPISVPELQFERHLQQRATFRNTAYYVDITQPLGSKLDEEYIGARDRADASGREQNVCMASRLVENWTSQLNVSRDLFAKIRSWRYSSISDRISDTFTFGFNTDFLRPAETVLPGAWCGLQAALSSVQQRQKYSILFFFSTMAFGQQPDLELIQTLLAFATVPQLKDILPPPGPFDLAQGFTNDTNQLIRILGSQSNLVEFCSGSPEWKTARLSLTESDESYFQRRRIIFDRARDSKIRLLANFLLSVWSEREGDFLDYSTEDLNLEHYISETQAIANVKLQLQSWHRNRQFRTYIHNLQRILDAVPRLVLTSLSYPCAEEQFRIWYPHQRQRGGDITFENLLTRPLLGARQRRLSAPISSLSLGATHSNIGGFEDPSVTALASLLASIQGDSKVKHEKQYFKDLATSFGHLRSDSVAASKPASLVPDISLVLQNYERECLQAFETCSRQVLEALKPRTLTDTYTAEAGLWPRLTKQHILSQLRTTQFRKLSRPWQDAIIDYASAFSDLQYARRLYKMVKDLKNSKEDLLAELSNARSPNWNPTDRPEWLLFEIENNIRIRSTQIEVAKSMMDPPSGGNSVVLFPIGKGKTSVVVPIVSSALADGSKLVRVFVLKPLSSQMFNILRVKLGGMLDRRIYYLPFSRKLQLDLHKASTIRGLLQECMINRGILLVQPEHVLSLELMGYERMLAGKDAEDIGRHLSETQRWLNDNSRDILDESDEILNVKFELIYTIGVQKTIEFAPERWRIITDVLDSVRRRAPEVKSRYPDGIELGQLGINGCFERMRIISPHAGKLLLDLVTEDISHGRIRTASFRLPVDTVRAFISKMQADDQTMASLKERIGEAGGIWNALLLLKGLIAGGILAFVFWGKRWRVNYGLDLSRSSLAVPYRGVDSPSTRAEFSHPDAAIALTALCYYYGGLTEDQLRICFERVLNSENCEEEYNKWVADSARGLPLRFRSHRNINLLNNIECSEELFVHFRYAKSTVDFYLSDIIFPKEVKEYPSKLSASGWDIARKKKHPTTGFSGTNDSRYVLPISITQWDSDDQRHTNAEMLSCLLRQENRALDIGWTSEWSTKNLLDTLTPDIRVLIDVGAQILDLKNEDVARHWLYAYKDTPRYVPHGYRPVFYDHTKVNAVVFFNEASELCVLSKDKTIEPLLVSPFAKKLDECLIYLDEVHTRGTDLNLPVNYRAAVTLGVGLSKDRLVQACMRMRKLGKGQSVVFLAPREIQQSIREQMQENRPIAVRDILRWSMTETCKETKRSIGLWYIQGVRHQQQSANHKAIGDAPLTSTSAMAFLDKEAHGLEERYGGARYAFKADESKFTAEEVQNMKEIKQRCKELGVEGYKATGALQEEQERELSPEAERQVQVERPPRMEPLVHKLSPSLKELVETGIFPATGVDSGFIPAFSILDKTTAVKYGFGDEDVWPKHLLATTDFATTVVQPLRKFKNQDHWLRPVHWIISSIRHSNHLLIISPFEANIMLPKIRDSPFVNLHIYSARVTRSLHNLDSLLRFPINRNGSDIVNTSAFLPQKTTTFLNLFAGQLYIRDAQHYYFLCQLLGIAPATIEKDNPARVALDGFINPEDRHLIWPPFLFKEICKFDRSPVPFLMEVLKMRRKGLGVDGSDMGRIFTGGIILEREFKERKPANGEVNGYGH</sequence>
<dbReference type="InterPro" id="IPR022099">
    <property type="entry name" value="DUF3638"/>
</dbReference>
<organism evidence="10 11">
    <name type="scientific">Ascobolus immersus RN42</name>
    <dbReference type="NCBI Taxonomy" id="1160509"/>
    <lineage>
        <taxon>Eukaryota</taxon>
        <taxon>Fungi</taxon>
        <taxon>Dikarya</taxon>
        <taxon>Ascomycota</taxon>
        <taxon>Pezizomycotina</taxon>
        <taxon>Pezizomycetes</taxon>
        <taxon>Pezizales</taxon>
        <taxon>Ascobolaceae</taxon>
        <taxon>Ascobolus</taxon>
    </lineage>
</organism>
<protein>
    <recommendedName>
        <fullName evidence="2">ubiquitinyl hydrolase 1</fullName>
        <ecNumber evidence="2">3.4.19.12</ecNumber>
    </recommendedName>
</protein>
<feature type="domain" description="DUF6606" evidence="9">
    <location>
        <begin position="8"/>
        <end position="282"/>
    </location>
</feature>
<feature type="domain" description="DUF3645" evidence="8">
    <location>
        <begin position="2383"/>
        <end position="2415"/>
    </location>
</feature>
<dbReference type="Proteomes" id="UP000275078">
    <property type="component" value="Unassembled WGS sequence"/>
</dbReference>
<evidence type="ECO:0000259" key="9">
    <source>
        <dbReference type="Pfam" id="PF20255"/>
    </source>
</evidence>
<evidence type="ECO:0000259" key="8">
    <source>
        <dbReference type="Pfam" id="PF12359"/>
    </source>
</evidence>
<evidence type="ECO:0000256" key="3">
    <source>
        <dbReference type="ARBA" id="ARBA00022670"/>
    </source>
</evidence>
<keyword evidence="11" id="KW-1185">Reference proteome</keyword>
<keyword evidence="5" id="KW-0378">Hydrolase</keyword>
<evidence type="ECO:0000256" key="2">
    <source>
        <dbReference type="ARBA" id="ARBA00012759"/>
    </source>
</evidence>
<dbReference type="Pfam" id="PF12359">
    <property type="entry name" value="DUF3645"/>
    <property type="match status" value="1"/>
</dbReference>
<dbReference type="EC" id="3.4.19.12" evidence="2"/>
<evidence type="ECO:0000256" key="4">
    <source>
        <dbReference type="ARBA" id="ARBA00022786"/>
    </source>
</evidence>
<reference evidence="10 11" key="1">
    <citation type="journal article" date="2018" name="Nat. Ecol. Evol.">
        <title>Pezizomycetes genomes reveal the molecular basis of ectomycorrhizal truffle lifestyle.</title>
        <authorList>
            <person name="Murat C."/>
            <person name="Payen T."/>
            <person name="Noel B."/>
            <person name="Kuo A."/>
            <person name="Morin E."/>
            <person name="Chen J."/>
            <person name="Kohler A."/>
            <person name="Krizsan K."/>
            <person name="Balestrini R."/>
            <person name="Da Silva C."/>
            <person name="Montanini B."/>
            <person name="Hainaut M."/>
            <person name="Levati E."/>
            <person name="Barry K.W."/>
            <person name="Belfiori B."/>
            <person name="Cichocki N."/>
            <person name="Clum A."/>
            <person name="Dockter R.B."/>
            <person name="Fauchery L."/>
            <person name="Guy J."/>
            <person name="Iotti M."/>
            <person name="Le Tacon F."/>
            <person name="Lindquist E.A."/>
            <person name="Lipzen A."/>
            <person name="Malagnac F."/>
            <person name="Mello A."/>
            <person name="Molinier V."/>
            <person name="Miyauchi S."/>
            <person name="Poulain J."/>
            <person name="Riccioni C."/>
            <person name="Rubini A."/>
            <person name="Sitrit Y."/>
            <person name="Splivallo R."/>
            <person name="Traeger S."/>
            <person name="Wang M."/>
            <person name="Zifcakova L."/>
            <person name="Wipf D."/>
            <person name="Zambonelli A."/>
            <person name="Paolocci F."/>
            <person name="Nowrousian M."/>
            <person name="Ottonello S."/>
            <person name="Baldrian P."/>
            <person name="Spatafora J.W."/>
            <person name="Henrissat B."/>
            <person name="Nagy L.G."/>
            <person name="Aury J.M."/>
            <person name="Wincker P."/>
            <person name="Grigoriev I.V."/>
            <person name="Bonfante P."/>
            <person name="Martin F.M."/>
        </authorList>
    </citation>
    <scope>NUCLEOTIDE SEQUENCE [LARGE SCALE GENOMIC DNA]</scope>
    <source>
        <strain evidence="10 11">RN42</strain>
    </source>
</reference>
<keyword evidence="4" id="KW-0833">Ubl conjugation pathway</keyword>
<dbReference type="STRING" id="1160509.A0A3N4HYM8"/>
<dbReference type="OrthoDB" id="3182339at2759"/>
<proteinExistence type="predicted"/>
<dbReference type="InterPro" id="IPR051346">
    <property type="entry name" value="OTU_Deubiquitinase"/>
</dbReference>
<evidence type="ECO:0000256" key="6">
    <source>
        <dbReference type="ARBA" id="ARBA00022807"/>
    </source>
</evidence>
<evidence type="ECO:0000259" key="7">
    <source>
        <dbReference type="Pfam" id="PF12340"/>
    </source>
</evidence>
<accession>A0A3N4HYM8</accession>
<dbReference type="PANTHER" id="PTHR13367:SF34">
    <property type="match status" value="1"/>
</dbReference>
<dbReference type="InterPro" id="IPR046541">
    <property type="entry name" value="DUF6606"/>
</dbReference>
<dbReference type="Pfam" id="PF12340">
    <property type="entry name" value="DUF3638"/>
    <property type="match status" value="1"/>
</dbReference>
<dbReference type="InterPro" id="IPR022105">
    <property type="entry name" value="DUF3645"/>
</dbReference>
<evidence type="ECO:0000313" key="11">
    <source>
        <dbReference type="Proteomes" id="UP000275078"/>
    </source>
</evidence>
<dbReference type="PANTHER" id="PTHR13367">
    <property type="entry name" value="UBIQUITIN THIOESTERASE"/>
    <property type="match status" value="1"/>
</dbReference>
<comment type="catalytic activity">
    <reaction evidence="1">
        <text>Thiol-dependent hydrolysis of ester, thioester, amide, peptide and isopeptide bonds formed by the C-terminal Gly of ubiquitin (a 76-residue protein attached to proteins as an intracellular targeting signal).</text>
        <dbReference type="EC" id="3.4.19.12"/>
    </reaction>
</comment>